<organism evidence="1 2">
    <name type="scientific">Xylaria flabelliformis</name>
    <dbReference type="NCBI Taxonomy" id="2512241"/>
    <lineage>
        <taxon>Eukaryota</taxon>
        <taxon>Fungi</taxon>
        <taxon>Dikarya</taxon>
        <taxon>Ascomycota</taxon>
        <taxon>Pezizomycotina</taxon>
        <taxon>Sordariomycetes</taxon>
        <taxon>Xylariomycetidae</taxon>
        <taxon>Xylariales</taxon>
        <taxon>Xylariaceae</taxon>
        <taxon>Xylaria</taxon>
    </lineage>
</organism>
<accession>A0A553HUB5</accession>
<sequence length="125" mass="13656">MFIVATQFDTNKQKKVQIIKPTAASGPTIDSTVNPYEADWKGPFSLRASVASPTCIAVKTMATNTVARSEQGELVVREIAVAPPRRQICAKWQARAQILNLVEATEAQLTIDIPPIDLVVDMLHV</sequence>
<evidence type="ECO:0000313" key="2">
    <source>
        <dbReference type="Proteomes" id="UP000319160"/>
    </source>
</evidence>
<proteinExistence type="predicted"/>
<reference evidence="2" key="1">
    <citation type="submission" date="2019-06" db="EMBL/GenBank/DDBJ databases">
        <title>Draft genome sequence of the griseofulvin-producing fungus Xylaria cubensis strain G536.</title>
        <authorList>
            <person name="Mead M.E."/>
            <person name="Raja H.A."/>
            <person name="Steenwyk J.L."/>
            <person name="Knowles S.L."/>
            <person name="Oberlies N.H."/>
            <person name="Rokas A."/>
        </authorList>
    </citation>
    <scope>NUCLEOTIDE SEQUENCE [LARGE SCALE GENOMIC DNA]</scope>
    <source>
        <strain evidence="2">G536</strain>
    </source>
</reference>
<evidence type="ECO:0000313" key="1">
    <source>
        <dbReference type="EMBL" id="TRX91531.1"/>
    </source>
</evidence>
<gene>
    <name evidence="1" type="ORF">FHL15_007536</name>
</gene>
<protein>
    <submittedName>
        <fullName evidence="1">Uncharacterized protein</fullName>
    </submittedName>
</protein>
<dbReference type="AlphaFoldDB" id="A0A553HUB5"/>
<dbReference type="Proteomes" id="UP000319160">
    <property type="component" value="Unassembled WGS sequence"/>
</dbReference>
<name>A0A553HUB5_9PEZI</name>
<dbReference type="EMBL" id="VFLP01000044">
    <property type="protein sequence ID" value="TRX91531.1"/>
    <property type="molecule type" value="Genomic_DNA"/>
</dbReference>
<comment type="caution">
    <text evidence="1">The sequence shown here is derived from an EMBL/GenBank/DDBJ whole genome shotgun (WGS) entry which is preliminary data.</text>
</comment>
<dbReference type="OrthoDB" id="10396666at2759"/>
<keyword evidence="2" id="KW-1185">Reference proteome</keyword>